<dbReference type="HAMAP" id="MF_00178">
    <property type="entry name" value="Lumazine_synth"/>
    <property type="match status" value="1"/>
</dbReference>
<evidence type="ECO:0000256" key="4">
    <source>
        <dbReference type="ARBA" id="ARBA00022619"/>
    </source>
</evidence>
<dbReference type="InterPro" id="IPR036467">
    <property type="entry name" value="LS/RS_sf"/>
</dbReference>
<keyword evidence="4 7" id="KW-0686">Riboflavin biosynthesis</keyword>
<evidence type="ECO:0000256" key="6">
    <source>
        <dbReference type="ARBA" id="ARBA00048785"/>
    </source>
</evidence>
<dbReference type="Proteomes" id="UP000031575">
    <property type="component" value="Unassembled WGS sequence"/>
</dbReference>
<dbReference type="CDD" id="cd09209">
    <property type="entry name" value="Lumazine_synthase-I"/>
    <property type="match status" value="1"/>
</dbReference>
<dbReference type="GO" id="GO:0009349">
    <property type="term" value="C:riboflavin synthase complex"/>
    <property type="evidence" value="ECO:0007669"/>
    <property type="project" value="UniProtKB-UniRule"/>
</dbReference>
<dbReference type="SUPFAM" id="SSF52121">
    <property type="entry name" value="Lumazine synthase"/>
    <property type="match status" value="1"/>
</dbReference>
<dbReference type="GO" id="GO:0005758">
    <property type="term" value="C:mitochondrial intermembrane space"/>
    <property type="evidence" value="ECO:0007669"/>
    <property type="project" value="TreeGrafter"/>
</dbReference>
<dbReference type="NCBIfam" id="TIGR00114">
    <property type="entry name" value="lumazine-synth"/>
    <property type="match status" value="1"/>
</dbReference>
<dbReference type="VEuPathDB" id="FungiDB:SPBR_03190"/>
<accession>A0A0C2F1F9</accession>
<dbReference type="InterPro" id="IPR034964">
    <property type="entry name" value="LS"/>
</dbReference>
<dbReference type="Pfam" id="PF00885">
    <property type="entry name" value="DMRL_synthase"/>
    <property type="match status" value="2"/>
</dbReference>
<keyword evidence="5 7" id="KW-0808">Transferase</keyword>
<comment type="similarity">
    <text evidence="2 7">Belongs to the DMRL synthase family.</text>
</comment>
<dbReference type="AlphaFoldDB" id="A0A0C2F1F9"/>
<keyword evidence="9" id="KW-1185">Reference proteome</keyword>
<evidence type="ECO:0000256" key="2">
    <source>
        <dbReference type="ARBA" id="ARBA00007424"/>
    </source>
</evidence>
<evidence type="ECO:0000256" key="3">
    <source>
        <dbReference type="ARBA" id="ARBA00012664"/>
    </source>
</evidence>
<comment type="catalytic activity">
    <reaction evidence="6 7">
        <text>(2S)-2-hydroxy-3-oxobutyl phosphate + 5-amino-6-(D-ribitylamino)uracil = 6,7-dimethyl-8-(1-D-ribityl)lumazine + phosphate + 2 H2O + H(+)</text>
        <dbReference type="Rhea" id="RHEA:26152"/>
        <dbReference type="ChEBI" id="CHEBI:15377"/>
        <dbReference type="ChEBI" id="CHEBI:15378"/>
        <dbReference type="ChEBI" id="CHEBI:15934"/>
        <dbReference type="ChEBI" id="CHEBI:43474"/>
        <dbReference type="ChEBI" id="CHEBI:58201"/>
        <dbReference type="ChEBI" id="CHEBI:58830"/>
        <dbReference type="EC" id="2.5.1.78"/>
    </reaction>
</comment>
<dbReference type="SMR" id="A0A0C2F1F9"/>
<reference evidence="8 9" key="1">
    <citation type="journal article" date="2014" name="BMC Genomics">
        <title>Comparative genomics of the major fungal agents of human and animal Sporotrichosis: Sporothrix schenckii and Sporothrix brasiliensis.</title>
        <authorList>
            <person name="Teixeira M.M."/>
            <person name="de Almeida L.G."/>
            <person name="Kubitschek-Barreira P."/>
            <person name="Alves F.L."/>
            <person name="Kioshima E.S."/>
            <person name="Abadio A.K."/>
            <person name="Fernandes L."/>
            <person name="Derengowski L.S."/>
            <person name="Ferreira K.S."/>
            <person name="Souza R.C."/>
            <person name="Ruiz J.C."/>
            <person name="de Andrade N.C."/>
            <person name="Paes H.C."/>
            <person name="Nicola A.M."/>
            <person name="Albuquerque P."/>
            <person name="Gerber A.L."/>
            <person name="Martins V.P."/>
            <person name="Peconick L.D."/>
            <person name="Neto A.V."/>
            <person name="Chaucanez C.B."/>
            <person name="Silva P.A."/>
            <person name="Cunha O.L."/>
            <person name="de Oliveira F.F."/>
            <person name="dos Santos T.C."/>
            <person name="Barros A.L."/>
            <person name="Soares M.A."/>
            <person name="de Oliveira L.M."/>
            <person name="Marini M.M."/>
            <person name="Villalobos-Duno H."/>
            <person name="Cunha M.M."/>
            <person name="de Hoog S."/>
            <person name="da Silveira J.F."/>
            <person name="Henrissat B."/>
            <person name="Nino-Vega G.A."/>
            <person name="Cisalpino P.S."/>
            <person name="Mora-Montes H.M."/>
            <person name="Almeida S.R."/>
            <person name="Stajich J.E."/>
            <person name="Lopes-Bezerra L.M."/>
            <person name="Vasconcelos A.T."/>
            <person name="Felipe M.S."/>
        </authorList>
    </citation>
    <scope>NUCLEOTIDE SEQUENCE [LARGE SCALE GENOMIC DNA]</scope>
    <source>
        <strain evidence="8 9">5110</strain>
    </source>
</reference>
<evidence type="ECO:0000256" key="5">
    <source>
        <dbReference type="ARBA" id="ARBA00022679"/>
    </source>
</evidence>
<evidence type="ECO:0000256" key="7">
    <source>
        <dbReference type="RuleBase" id="RU003795"/>
    </source>
</evidence>
<gene>
    <name evidence="8" type="ORF">SPBR_03190</name>
</gene>
<comment type="function">
    <text evidence="7">Catalyzes the formation of 6,7-dimethyl-8-ribityllumazine by condensation of 5-amino-6-(D-ribitylamino)uracil with 3,4-dihydroxy-2-butanone 4-phosphate. This is the penultimate step in the biosynthesis of riboflavin.</text>
</comment>
<dbReference type="GO" id="GO:0000906">
    <property type="term" value="F:6,7-dimethyl-8-ribityllumazine synthase activity"/>
    <property type="evidence" value="ECO:0007669"/>
    <property type="project" value="UniProtKB-EC"/>
</dbReference>
<dbReference type="RefSeq" id="XP_040620759.1">
    <property type="nucleotide sequence ID" value="XM_040761493.1"/>
</dbReference>
<comment type="caution">
    <text evidence="8">The sequence shown here is derived from an EMBL/GenBank/DDBJ whole genome shotgun (WGS) entry which is preliminary data.</text>
</comment>
<dbReference type="PANTHER" id="PTHR21058">
    <property type="entry name" value="6,7-DIMETHYL-8-RIBITYLLUMAZINE SYNTHASE DMRL SYNTHASE LUMAZINE SYNTHASE"/>
    <property type="match status" value="1"/>
</dbReference>
<dbReference type="EC" id="2.5.1.78" evidence="3 7"/>
<evidence type="ECO:0000256" key="1">
    <source>
        <dbReference type="ARBA" id="ARBA00004917"/>
    </source>
</evidence>
<dbReference type="UniPathway" id="UPA00275">
    <property type="reaction ID" value="UER00404"/>
</dbReference>
<comment type="pathway">
    <text evidence="1 7">Cofactor biosynthesis; riboflavin biosynthesis; riboflavin from 2-hydroxy-3-oxobutyl phosphate and 5-amino-6-(D-ribitylamino)uracil: step 1/2.</text>
</comment>
<sequence>MHEKGPISQKHDGSGLRIGIIHSRWNWNIIEPLLEGTKAKLLESGVAESNIVVESVPGAWELPVAVQRFFDASQVQSANSANSLSAGDLLLGGSTTDLSAPAPSSGSSSTKSTLQFDALVAIGALIKGETMHFEYIADSVSQGLMRVQLDTGVPIIFGVLTVLSEKQGLARAGVIEGSHNHGEDWGSAAVEMAVKRKAWSAGKLN</sequence>
<dbReference type="InterPro" id="IPR002180">
    <property type="entry name" value="LS/RS"/>
</dbReference>
<evidence type="ECO:0000313" key="9">
    <source>
        <dbReference type="Proteomes" id="UP000031575"/>
    </source>
</evidence>
<proteinExistence type="inferred from homology"/>
<protein>
    <recommendedName>
        <fullName evidence="3 7">6,7-dimethyl-8-ribityllumazine synthase</fullName>
        <shortName evidence="7">DMRL synthase</shortName>
        <ecNumber evidence="3 7">2.5.1.78</ecNumber>
    </recommendedName>
</protein>
<dbReference type="FunFam" id="3.40.50.960:FF:000005">
    <property type="entry name" value="6,7-dimethyl-8-ribityllumazine synthase"/>
    <property type="match status" value="1"/>
</dbReference>
<dbReference type="EMBL" id="AWTV01000006">
    <property type="protein sequence ID" value="KIH92749.1"/>
    <property type="molecule type" value="Genomic_DNA"/>
</dbReference>
<dbReference type="HOGENOM" id="CLU_089358_2_0_1"/>
<dbReference type="GO" id="GO:0009231">
    <property type="term" value="P:riboflavin biosynthetic process"/>
    <property type="evidence" value="ECO:0007669"/>
    <property type="project" value="UniProtKB-UniPathway"/>
</dbReference>
<name>A0A0C2F1F9_9PEZI</name>
<dbReference type="Gene3D" id="3.40.50.960">
    <property type="entry name" value="Lumazine/riboflavin synthase"/>
    <property type="match status" value="1"/>
</dbReference>
<dbReference type="PANTHER" id="PTHR21058:SF0">
    <property type="entry name" value="6,7-DIMETHYL-8-RIBITYLLUMAZINE SYNTHASE"/>
    <property type="match status" value="1"/>
</dbReference>
<organism evidence="8 9">
    <name type="scientific">Sporothrix brasiliensis 5110</name>
    <dbReference type="NCBI Taxonomy" id="1398154"/>
    <lineage>
        <taxon>Eukaryota</taxon>
        <taxon>Fungi</taxon>
        <taxon>Dikarya</taxon>
        <taxon>Ascomycota</taxon>
        <taxon>Pezizomycotina</taxon>
        <taxon>Sordariomycetes</taxon>
        <taxon>Sordariomycetidae</taxon>
        <taxon>Ophiostomatales</taxon>
        <taxon>Ophiostomataceae</taxon>
        <taxon>Sporothrix</taxon>
    </lineage>
</organism>
<dbReference type="OrthoDB" id="2965at2759"/>
<dbReference type="GeneID" id="63676414"/>
<evidence type="ECO:0000313" key="8">
    <source>
        <dbReference type="EMBL" id="KIH92749.1"/>
    </source>
</evidence>